<dbReference type="SMART" id="SM00471">
    <property type="entry name" value="HDc"/>
    <property type="match status" value="1"/>
</dbReference>
<dbReference type="NCBIfam" id="TIGR00295">
    <property type="entry name" value="TIGR00295 family protein"/>
    <property type="match status" value="1"/>
</dbReference>
<reference evidence="2 3" key="1">
    <citation type="journal article" date="2017" name="BMC Genomics">
        <title>Genomic analysis of methanogenic archaea reveals a shift towards energy conservation.</title>
        <authorList>
            <person name="Gilmore S.P."/>
            <person name="Henske J.K."/>
            <person name="Sexton J.A."/>
            <person name="Solomon K.V."/>
            <person name="Seppala S."/>
            <person name="Yoo J.I."/>
            <person name="Huyett L.M."/>
            <person name="Pressman A."/>
            <person name="Cogan J.Z."/>
            <person name="Kivenson V."/>
            <person name="Peng X."/>
            <person name="Tan Y."/>
            <person name="Valentine D.L."/>
            <person name="O'Malley M.A."/>
        </authorList>
    </citation>
    <scope>NUCLEOTIDE SEQUENCE [LARGE SCALE GENOMIC DNA]</scope>
    <source>
        <strain evidence="2 3">M.o.H.</strain>
    </source>
</reference>
<sequence length="158" mass="17570">MTIKILKDLNCPIHLINHSKAVCMKALKLSSNFDVDIELVETGALLHDIGRSKTNGIDHAIAGAEILKNMGFPDSIANIALRHIGAGIPKEEAIQLGLPPQDYIPLTLEEKIVAHADNLTHWDKEVNLDFVIKKWNERLGEDHPSIKRIIKLHNEIVG</sequence>
<dbReference type="Gene3D" id="1.10.3210.10">
    <property type="entry name" value="Hypothetical protein af1432"/>
    <property type="match status" value="1"/>
</dbReference>
<name>A0A2A2H4N0_METBR</name>
<keyword evidence="3" id="KW-1185">Reference proteome</keyword>
<feature type="domain" description="HD" evidence="1">
    <location>
        <begin position="15"/>
        <end position="122"/>
    </location>
</feature>
<dbReference type="Proteomes" id="UP000217784">
    <property type="component" value="Unassembled WGS sequence"/>
</dbReference>
<dbReference type="InterPro" id="IPR006674">
    <property type="entry name" value="HD_domain"/>
</dbReference>
<dbReference type="InterPro" id="IPR004454">
    <property type="entry name" value="HD-related"/>
</dbReference>
<accession>A0A2A2H4N0</accession>
<dbReference type="PANTHER" id="PTHR38659">
    <property type="entry name" value="METAL-DEPENDENT PHOSPHOHYDROLASE"/>
    <property type="match status" value="1"/>
</dbReference>
<dbReference type="CDD" id="cd00077">
    <property type="entry name" value="HDc"/>
    <property type="match status" value="1"/>
</dbReference>
<comment type="caution">
    <text evidence="2">The sequence shown here is derived from an EMBL/GenBank/DDBJ whole genome shotgun (WGS) entry which is preliminary data.</text>
</comment>
<evidence type="ECO:0000313" key="2">
    <source>
        <dbReference type="EMBL" id="PAV04379.1"/>
    </source>
</evidence>
<proteinExistence type="predicted"/>
<dbReference type="AlphaFoldDB" id="A0A2A2H4N0"/>
<gene>
    <name evidence="2" type="ORF">ASJ80_05920</name>
</gene>
<dbReference type="InterPro" id="IPR006675">
    <property type="entry name" value="HDIG_dom"/>
</dbReference>
<dbReference type="SUPFAM" id="SSF109604">
    <property type="entry name" value="HD-domain/PDEase-like"/>
    <property type="match status" value="1"/>
</dbReference>
<dbReference type="EMBL" id="LMVM01000023">
    <property type="protein sequence ID" value="PAV04379.1"/>
    <property type="molecule type" value="Genomic_DNA"/>
</dbReference>
<dbReference type="OrthoDB" id="52832at2157"/>
<dbReference type="InterPro" id="IPR003607">
    <property type="entry name" value="HD/PDEase_dom"/>
</dbReference>
<protein>
    <recommendedName>
        <fullName evidence="1">HD domain-containing protein</fullName>
    </recommendedName>
</protein>
<evidence type="ECO:0000259" key="1">
    <source>
        <dbReference type="PROSITE" id="PS51831"/>
    </source>
</evidence>
<organism evidence="2 3">
    <name type="scientific">Methanobacterium bryantii</name>
    <dbReference type="NCBI Taxonomy" id="2161"/>
    <lineage>
        <taxon>Archaea</taxon>
        <taxon>Methanobacteriati</taxon>
        <taxon>Methanobacteriota</taxon>
        <taxon>Methanomada group</taxon>
        <taxon>Methanobacteria</taxon>
        <taxon>Methanobacteriales</taxon>
        <taxon>Methanobacteriaceae</taxon>
        <taxon>Methanobacterium</taxon>
    </lineage>
</organism>
<dbReference type="Pfam" id="PF01966">
    <property type="entry name" value="HD"/>
    <property type="match status" value="1"/>
</dbReference>
<dbReference type="NCBIfam" id="TIGR00277">
    <property type="entry name" value="HDIG"/>
    <property type="match status" value="1"/>
</dbReference>
<dbReference type="PANTHER" id="PTHR38659:SF2">
    <property type="entry name" value="HDIG DOMAIN PROTEIN"/>
    <property type="match status" value="1"/>
</dbReference>
<dbReference type="RefSeq" id="WP_069585616.1">
    <property type="nucleotide sequence ID" value="NZ_LMVM01000023.1"/>
</dbReference>
<evidence type="ECO:0000313" key="3">
    <source>
        <dbReference type="Proteomes" id="UP000217784"/>
    </source>
</evidence>
<dbReference type="PROSITE" id="PS51831">
    <property type="entry name" value="HD"/>
    <property type="match status" value="1"/>
</dbReference>